<dbReference type="Gene3D" id="1.20.120.330">
    <property type="entry name" value="Nucleotidyltransferases domain 2"/>
    <property type="match status" value="1"/>
</dbReference>
<evidence type="ECO:0000313" key="2">
    <source>
        <dbReference type="EMBL" id="MBP2293486.1"/>
    </source>
</evidence>
<organism evidence="2 3">
    <name type="scientific">Azospirillum rugosum</name>
    <dbReference type="NCBI Taxonomy" id="416170"/>
    <lineage>
        <taxon>Bacteria</taxon>
        <taxon>Pseudomonadati</taxon>
        <taxon>Pseudomonadota</taxon>
        <taxon>Alphaproteobacteria</taxon>
        <taxon>Rhodospirillales</taxon>
        <taxon>Azospirillaceae</taxon>
        <taxon>Azospirillum</taxon>
    </lineage>
</organism>
<dbReference type="RefSeq" id="WP_307420767.1">
    <property type="nucleotide sequence ID" value="NZ_JAUSVT010000033.1"/>
</dbReference>
<name>A0ABS4SLQ9_9PROT</name>
<accession>A0ABS4SLQ9</accession>
<keyword evidence="3" id="KW-1185">Reference proteome</keyword>
<dbReference type="SUPFAM" id="SSF81593">
    <property type="entry name" value="Nucleotidyltransferase substrate binding subunit/domain"/>
    <property type="match status" value="1"/>
</dbReference>
<dbReference type="Pfam" id="PF05168">
    <property type="entry name" value="HEPN"/>
    <property type="match status" value="1"/>
</dbReference>
<evidence type="ECO:0000313" key="3">
    <source>
        <dbReference type="Proteomes" id="UP000781958"/>
    </source>
</evidence>
<protein>
    <recommendedName>
        <fullName evidence="1">HEPN domain-containing protein</fullName>
    </recommendedName>
</protein>
<dbReference type="Proteomes" id="UP000781958">
    <property type="component" value="Unassembled WGS sequence"/>
</dbReference>
<feature type="domain" description="HEPN" evidence="1">
    <location>
        <begin position="17"/>
        <end position="93"/>
    </location>
</feature>
<comment type="caution">
    <text evidence="2">The sequence shown here is derived from an EMBL/GenBank/DDBJ whole genome shotgun (WGS) entry which is preliminary data.</text>
</comment>
<proteinExistence type="predicted"/>
<reference evidence="2 3" key="1">
    <citation type="submission" date="2021-03" db="EMBL/GenBank/DDBJ databases">
        <title>Genomic Encyclopedia of Type Strains, Phase III (KMG-III): the genomes of soil and plant-associated and newly described type strains.</title>
        <authorList>
            <person name="Whitman W."/>
        </authorList>
    </citation>
    <scope>NUCLEOTIDE SEQUENCE [LARGE SCALE GENOMIC DNA]</scope>
    <source>
        <strain evidence="2 3">IMMIB AFH-6</strain>
    </source>
</reference>
<dbReference type="EMBL" id="JAGINP010000011">
    <property type="protein sequence ID" value="MBP2293486.1"/>
    <property type="molecule type" value="Genomic_DNA"/>
</dbReference>
<evidence type="ECO:0000259" key="1">
    <source>
        <dbReference type="Pfam" id="PF05168"/>
    </source>
</evidence>
<gene>
    <name evidence="2" type="ORF">J2851_003269</name>
</gene>
<dbReference type="InterPro" id="IPR007842">
    <property type="entry name" value="HEPN_dom"/>
</dbReference>
<sequence>MASIRNNLFGPEPTPAVAAYHCQQAAEKLVKLVLVSLGRSPPKIHNIVALVDDVPLNHPLRPLLVPLERFTPFGFAYRYPGSSPFDDPVDEVGGDEVASWLAEIQAVRAEVVAFLGLAP</sequence>